<evidence type="ECO:0000259" key="3">
    <source>
        <dbReference type="Pfam" id="PF00857"/>
    </source>
</evidence>
<keyword evidence="5" id="KW-1185">Reference proteome</keyword>
<dbReference type="SUPFAM" id="SSF52499">
    <property type="entry name" value="Isochorismatase-like hydrolases"/>
    <property type="match status" value="1"/>
</dbReference>
<dbReference type="InterPro" id="IPR036380">
    <property type="entry name" value="Isochorismatase-like_sf"/>
</dbReference>
<feature type="chain" id="PRO_5018013772" evidence="2">
    <location>
        <begin position="19"/>
        <end position="239"/>
    </location>
</feature>
<dbReference type="Proteomes" id="UP000275078">
    <property type="component" value="Unassembled WGS sequence"/>
</dbReference>
<dbReference type="PANTHER" id="PTHR43559:SF3">
    <property type="entry name" value="HYDROLASE YCAC-RELATED"/>
    <property type="match status" value="1"/>
</dbReference>
<dbReference type="Gene3D" id="3.40.50.850">
    <property type="entry name" value="Isochorismatase-like"/>
    <property type="match status" value="1"/>
</dbReference>
<dbReference type="Pfam" id="PF00857">
    <property type="entry name" value="Isochorismatase"/>
    <property type="match status" value="1"/>
</dbReference>
<dbReference type="AlphaFoldDB" id="A0A3N4HY05"/>
<evidence type="ECO:0000313" key="5">
    <source>
        <dbReference type="Proteomes" id="UP000275078"/>
    </source>
</evidence>
<dbReference type="EMBL" id="ML119708">
    <property type="protein sequence ID" value="RPA78725.1"/>
    <property type="molecule type" value="Genomic_DNA"/>
</dbReference>
<evidence type="ECO:0000313" key="4">
    <source>
        <dbReference type="EMBL" id="RPA78725.1"/>
    </source>
</evidence>
<keyword evidence="4" id="KW-0378">Hydrolase</keyword>
<proteinExistence type="inferred from homology"/>
<sequence>MQFKSIFVSFVTLSVAIAAKSLPRIDKDKAALLIIDHQTGLFNLVRDREPVHYRNAVLAHAALGPLFNLTTVITTSAETGPNGPLPKEIPQMHPNAPIIRRQGEVNAWDDPLFRAAVKATGKKQFIIAGITTDVCTAFVALSLLSEGYEVFANADASGTFDEETARLANDRMRQAGAQVVTIFAIVGDLMRDWRNTPGTADVLPYLDQYMPSIGMIARSHAFSVLNGTIEQVHEDLITV</sequence>
<dbReference type="STRING" id="1160509.A0A3N4HY05"/>
<comment type="similarity">
    <text evidence="1">Belongs to the isochorismatase family.</text>
</comment>
<reference evidence="4 5" key="1">
    <citation type="journal article" date="2018" name="Nat. Ecol. Evol.">
        <title>Pezizomycetes genomes reveal the molecular basis of ectomycorrhizal truffle lifestyle.</title>
        <authorList>
            <person name="Murat C."/>
            <person name="Payen T."/>
            <person name="Noel B."/>
            <person name="Kuo A."/>
            <person name="Morin E."/>
            <person name="Chen J."/>
            <person name="Kohler A."/>
            <person name="Krizsan K."/>
            <person name="Balestrini R."/>
            <person name="Da Silva C."/>
            <person name="Montanini B."/>
            <person name="Hainaut M."/>
            <person name="Levati E."/>
            <person name="Barry K.W."/>
            <person name="Belfiori B."/>
            <person name="Cichocki N."/>
            <person name="Clum A."/>
            <person name="Dockter R.B."/>
            <person name="Fauchery L."/>
            <person name="Guy J."/>
            <person name="Iotti M."/>
            <person name="Le Tacon F."/>
            <person name="Lindquist E.A."/>
            <person name="Lipzen A."/>
            <person name="Malagnac F."/>
            <person name="Mello A."/>
            <person name="Molinier V."/>
            <person name="Miyauchi S."/>
            <person name="Poulain J."/>
            <person name="Riccioni C."/>
            <person name="Rubini A."/>
            <person name="Sitrit Y."/>
            <person name="Splivallo R."/>
            <person name="Traeger S."/>
            <person name="Wang M."/>
            <person name="Zifcakova L."/>
            <person name="Wipf D."/>
            <person name="Zambonelli A."/>
            <person name="Paolocci F."/>
            <person name="Nowrousian M."/>
            <person name="Ottonello S."/>
            <person name="Baldrian P."/>
            <person name="Spatafora J.W."/>
            <person name="Henrissat B."/>
            <person name="Nagy L.G."/>
            <person name="Aury J.M."/>
            <person name="Wincker P."/>
            <person name="Grigoriev I.V."/>
            <person name="Bonfante P."/>
            <person name="Martin F.M."/>
        </authorList>
    </citation>
    <scope>NUCLEOTIDE SEQUENCE [LARGE SCALE GENOMIC DNA]</scope>
    <source>
        <strain evidence="4 5">RN42</strain>
    </source>
</reference>
<dbReference type="OrthoDB" id="167809at2759"/>
<organism evidence="4 5">
    <name type="scientific">Ascobolus immersus RN42</name>
    <dbReference type="NCBI Taxonomy" id="1160509"/>
    <lineage>
        <taxon>Eukaryota</taxon>
        <taxon>Fungi</taxon>
        <taxon>Dikarya</taxon>
        <taxon>Ascomycota</taxon>
        <taxon>Pezizomycotina</taxon>
        <taxon>Pezizomycetes</taxon>
        <taxon>Pezizales</taxon>
        <taxon>Ascobolaceae</taxon>
        <taxon>Ascobolus</taxon>
    </lineage>
</organism>
<evidence type="ECO:0000256" key="1">
    <source>
        <dbReference type="ARBA" id="ARBA00006336"/>
    </source>
</evidence>
<evidence type="ECO:0000256" key="2">
    <source>
        <dbReference type="SAM" id="SignalP"/>
    </source>
</evidence>
<dbReference type="InterPro" id="IPR000868">
    <property type="entry name" value="Isochorismatase-like_dom"/>
</dbReference>
<name>A0A3N4HY05_ASCIM</name>
<gene>
    <name evidence="4" type="ORF">BJ508DRAFT_228103</name>
</gene>
<dbReference type="InterPro" id="IPR053152">
    <property type="entry name" value="Hydrolase_YcaC-like"/>
</dbReference>
<feature type="signal peptide" evidence="2">
    <location>
        <begin position="1"/>
        <end position="18"/>
    </location>
</feature>
<feature type="domain" description="Isochorismatase-like" evidence="3">
    <location>
        <begin position="30"/>
        <end position="181"/>
    </location>
</feature>
<dbReference type="GO" id="GO:0016787">
    <property type="term" value="F:hydrolase activity"/>
    <property type="evidence" value="ECO:0007669"/>
    <property type="project" value="UniProtKB-KW"/>
</dbReference>
<keyword evidence="2" id="KW-0732">Signal</keyword>
<protein>
    <submittedName>
        <fullName evidence="4">Isochorismatase hydrolase</fullName>
    </submittedName>
</protein>
<dbReference type="PANTHER" id="PTHR43559">
    <property type="entry name" value="HYDROLASE YCAC-RELATED"/>
    <property type="match status" value="1"/>
</dbReference>
<accession>A0A3N4HY05</accession>